<keyword evidence="1" id="KW-0812">Transmembrane</keyword>
<feature type="transmembrane region" description="Helical" evidence="1">
    <location>
        <begin position="196"/>
        <end position="216"/>
    </location>
</feature>
<proteinExistence type="predicted"/>
<keyword evidence="1" id="KW-1133">Transmembrane helix</keyword>
<feature type="transmembrane region" description="Helical" evidence="1">
    <location>
        <begin position="253"/>
        <end position="273"/>
    </location>
</feature>
<evidence type="ECO:0000313" key="3">
    <source>
        <dbReference type="Proteomes" id="UP001501444"/>
    </source>
</evidence>
<feature type="transmembrane region" description="Helical" evidence="1">
    <location>
        <begin position="76"/>
        <end position="94"/>
    </location>
</feature>
<name>A0ABN3FM85_9ACTN</name>
<dbReference type="PANTHER" id="PTHR40761">
    <property type="entry name" value="CONSERVED INTEGRAL MEMBRANE ALANINE VALINE AND LEUCINE RICH PROTEIN-RELATED"/>
    <property type="match status" value="1"/>
</dbReference>
<feature type="transmembrane region" description="Helical" evidence="1">
    <location>
        <begin position="101"/>
        <end position="117"/>
    </location>
</feature>
<dbReference type="NCBIfam" id="NF038012">
    <property type="entry name" value="DMT_1"/>
    <property type="match status" value="1"/>
</dbReference>
<dbReference type="RefSeq" id="WP_344611285.1">
    <property type="nucleotide sequence ID" value="NZ_BAAARV010000012.1"/>
</dbReference>
<dbReference type="EMBL" id="BAAARV010000012">
    <property type="protein sequence ID" value="GAA2333448.1"/>
    <property type="molecule type" value="Genomic_DNA"/>
</dbReference>
<sequence>MVYALALCSAAFVGIGNAIQQRAAARAPSGAVLHWRLLGYLLHQRLWLAGIGTSAVGNVLAGIALGLGSVAQVEPLSVTAVLFAMAIAAVWSRYRVGRREWSGAIAVVAGIVMFLLVGRPGPGRLDAPVWQWAVAAASIGGITTGLVSLARRMRPQHEAAVLGIGAGMLFGLQAALTSAAVGRLFERGLLAMLVDWTPYAVLIIAIIGILLAQSAYKLAPLPVSYPPVAAAEPLAGVAIGIGVLGGTLTVTPVGVAIELAALAVMTVGVYALASSHLVVAHHKPHHLPHLPHRPHHK</sequence>
<keyword evidence="1" id="KW-0472">Membrane</keyword>
<feature type="transmembrane region" description="Helical" evidence="1">
    <location>
        <begin position="228"/>
        <end position="247"/>
    </location>
</feature>
<feature type="transmembrane region" description="Helical" evidence="1">
    <location>
        <begin position="159"/>
        <end position="176"/>
    </location>
</feature>
<dbReference type="Proteomes" id="UP001501444">
    <property type="component" value="Unassembled WGS sequence"/>
</dbReference>
<gene>
    <name evidence="2" type="ORF">GCM10010170_012680</name>
</gene>
<dbReference type="SUPFAM" id="SSF103481">
    <property type="entry name" value="Multidrug resistance efflux transporter EmrE"/>
    <property type="match status" value="1"/>
</dbReference>
<feature type="transmembrane region" description="Helical" evidence="1">
    <location>
        <begin position="129"/>
        <end position="147"/>
    </location>
</feature>
<comment type="caution">
    <text evidence="2">The sequence shown here is derived from an EMBL/GenBank/DDBJ whole genome shotgun (WGS) entry which is preliminary data.</text>
</comment>
<dbReference type="InterPro" id="IPR037185">
    <property type="entry name" value="EmrE-like"/>
</dbReference>
<accession>A0ABN3FM85</accession>
<keyword evidence="3" id="KW-1185">Reference proteome</keyword>
<reference evidence="2 3" key="1">
    <citation type="journal article" date="2019" name="Int. J. Syst. Evol. Microbiol.">
        <title>The Global Catalogue of Microorganisms (GCM) 10K type strain sequencing project: providing services to taxonomists for standard genome sequencing and annotation.</title>
        <authorList>
            <consortium name="The Broad Institute Genomics Platform"/>
            <consortium name="The Broad Institute Genome Sequencing Center for Infectious Disease"/>
            <person name="Wu L."/>
            <person name="Ma J."/>
        </authorList>
    </citation>
    <scope>NUCLEOTIDE SEQUENCE [LARGE SCALE GENOMIC DNA]</scope>
    <source>
        <strain evidence="2 3">JCM 3272</strain>
    </source>
</reference>
<organism evidence="2 3">
    <name type="scientific">Dactylosporangium salmoneum</name>
    <dbReference type="NCBI Taxonomy" id="53361"/>
    <lineage>
        <taxon>Bacteria</taxon>
        <taxon>Bacillati</taxon>
        <taxon>Actinomycetota</taxon>
        <taxon>Actinomycetes</taxon>
        <taxon>Micromonosporales</taxon>
        <taxon>Micromonosporaceae</taxon>
        <taxon>Dactylosporangium</taxon>
    </lineage>
</organism>
<evidence type="ECO:0000256" key="1">
    <source>
        <dbReference type="SAM" id="Phobius"/>
    </source>
</evidence>
<evidence type="ECO:0000313" key="2">
    <source>
        <dbReference type="EMBL" id="GAA2333448.1"/>
    </source>
</evidence>
<protein>
    <submittedName>
        <fullName evidence="2">DMT family transporter</fullName>
    </submittedName>
</protein>
<dbReference type="PANTHER" id="PTHR40761:SF1">
    <property type="entry name" value="CONSERVED INTEGRAL MEMBRANE ALANINE VALINE AND LEUCINE RICH PROTEIN-RELATED"/>
    <property type="match status" value="1"/>
</dbReference>